<organism evidence="1 2">
    <name type="scientific">Vagococcus silagei</name>
    <dbReference type="NCBI Taxonomy" id="2508885"/>
    <lineage>
        <taxon>Bacteria</taxon>
        <taxon>Bacillati</taxon>
        <taxon>Bacillota</taxon>
        <taxon>Bacilli</taxon>
        <taxon>Lactobacillales</taxon>
        <taxon>Enterococcaceae</taxon>
        <taxon>Vagococcus</taxon>
    </lineage>
</organism>
<dbReference type="GO" id="GO:0005524">
    <property type="term" value="F:ATP binding"/>
    <property type="evidence" value="ECO:0007669"/>
    <property type="project" value="UniProtKB-KW"/>
</dbReference>
<dbReference type="AlphaFoldDB" id="A0A4V3TUW0"/>
<reference evidence="1 2" key="1">
    <citation type="submission" date="2019-01" db="EMBL/GenBank/DDBJ databases">
        <title>Vagococcus silagei sp. nov. isolated from brewer's grain.</title>
        <authorList>
            <person name="Guu J.-R."/>
        </authorList>
    </citation>
    <scope>NUCLEOTIDE SEQUENCE [LARGE SCALE GENOMIC DNA]</scope>
    <source>
        <strain evidence="1 2">2B-2</strain>
    </source>
</reference>
<dbReference type="EMBL" id="SDGV01000022">
    <property type="protein sequence ID" value="THB60489.1"/>
    <property type="molecule type" value="Genomic_DNA"/>
</dbReference>
<gene>
    <name evidence="1" type="ORF">ESZ54_09690</name>
</gene>
<name>A0A4V3TUW0_9ENTE</name>
<comment type="caution">
    <text evidence="1">The sequence shown here is derived from an EMBL/GenBank/DDBJ whole genome shotgun (WGS) entry which is preliminary data.</text>
</comment>
<dbReference type="Proteomes" id="UP000310506">
    <property type="component" value="Unassembled WGS sequence"/>
</dbReference>
<dbReference type="Gene3D" id="3.40.50.300">
    <property type="entry name" value="P-loop containing nucleotide triphosphate hydrolases"/>
    <property type="match status" value="1"/>
</dbReference>
<keyword evidence="1" id="KW-0067">ATP-binding</keyword>
<sequence>MVKVLLTGMSGVGKSTVLKQISKSYSNSIDLDYDGWIHMDNLSNDRKMDTSRIISYIQEYNDKDIFFSGTTINQKEIYPYLDFIITLTAPIEIMRERILSRENNSFGKSNHDWEKIKNDKRDFEQLIIKSSDFVISTEQTVNNIVVEIYSLVGLSSNHL</sequence>
<evidence type="ECO:0000313" key="2">
    <source>
        <dbReference type="Proteomes" id="UP000310506"/>
    </source>
</evidence>
<dbReference type="Pfam" id="PF13238">
    <property type="entry name" value="AAA_18"/>
    <property type="match status" value="1"/>
</dbReference>
<proteinExistence type="predicted"/>
<dbReference type="OrthoDB" id="5019413at2"/>
<keyword evidence="2" id="KW-1185">Reference proteome</keyword>
<keyword evidence="1" id="KW-0547">Nucleotide-binding</keyword>
<dbReference type="SUPFAM" id="SSF52540">
    <property type="entry name" value="P-loop containing nucleoside triphosphate hydrolases"/>
    <property type="match status" value="1"/>
</dbReference>
<evidence type="ECO:0000313" key="1">
    <source>
        <dbReference type="EMBL" id="THB60489.1"/>
    </source>
</evidence>
<accession>A0A4V3TUW0</accession>
<dbReference type="InterPro" id="IPR027417">
    <property type="entry name" value="P-loop_NTPase"/>
</dbReference>
<protein>
    <submittedName>
        <fullName evidence="1">ATP-binding cassette domain-containing protein</fullName>
    </submittedName>
</protein>